<name>A0A8S3A6B9_9BILA</name>
<comment type="caution">
    <text evidence="2">The sequence shown here is derived from an EMBL/GenBank/DDBJ whole genome shotgun (WGS) entry which is preliminary data.</text>
</comment>
<evidence type="ECO:0000259" key="1">
    <source>
        <dbReference type="Pfam" id="PF07699"/>
    </source>
</evidence>
<evidence type="ECO:0000313" key="3">
    <source>
        <dbReference type="EMBL" id="CAF4712859.1"/>
    </source>
</evidence>
<dbReference type="Proteomes" id="UP000681967">
    <property type="component" value="Unassembled WGS sequence"/>
</dbReference>
<feature type="non-terminal residue" evidence="2">
    <location>
        <position position="48"/>
    </location>
</feature>
<reference evidence="2" key="1">
    <citation type="submission" date="2021-02" db="EMBL/GenBank/DDBJ databases">
        <authorList>
            <person name="Nowell W R."/>
        </authorList>
    </citation>
    <scope>NUCLEOTIDE SEQUENCE</scope>
</reference>
<organism evidence="2 4">
    <name type="scientific">Rotaria magnacalcarata</name>
    <dbReference type="NCBI Taxonomy" id="392030"/>
    <lineage>
        <taxon>Eukaryota</taxon>
        <taxon>Metazoa</taxon>
        <taxon>Spiralia</taxon>
        <taxon>Gnathifera</taxon>
        <taxon>Rotifera</taxon>
        <taxon>Eurotatoria</taxon>
        <taxon>Bdelloidea</taxon>
        <taxon>Philodinida</taxon>
        <taxon>Philodinidae</taxon>
        <taxon>Rotaria</taxon>
    </lineage>
</organism>
<dbReference type="EMBL" id="CAJOBH010121323">
    <property type="protein sequence ID" value="CAF4712859.1"/>
    <property type="molecule type" value="Genomic_DNA"/>
</dbReference>
<dbReference type="Gene3D" id="2.10.50.10">
    <property type="entry name" value="Tumor Necrosis Factor Receptor, subunit A, domain 2"/>
    <property type="match status" value="1"/>
</dbReference>
<evidence type="ECO:0000313" key="4">
    <source>
        <dbReference type="Proteomes" id="UP000676336"/>
    </source>
</evidence>
<feature type="domain" description="Tyrosine-protein kinase ephrin type A/B receptor-like" evidence="1">
    <location>
        <begin position="8"/>
        <end position="32"/>
    </location>
</feature>
<dbReference type="Proteomes" id="UP000676336">
    <property type="component" value="Unassembled WGS sequence"/>
</dbReference>
<dbReference type="InterPro" id="IPR011641">
    <property type="entry name" value="Tyr-kin_ephrin_A/B_rcpt-like"/>
</dbReference>
<evidence type="ECO:0000313" key="2">
    <source>
        <dbReference type="EMBL" id="CAF4703539.1"/>
    </source>
</evidence>
<dbReference type="EMBL" id="CAJOBI010126487">
    <property type="protein sequence ID" value="CAF4703539.1"/>
    <property type="molecule type" value="Genomic_DNA"/>
</dbReference>
<gene>
    <name evidence="3" type="ORF">BYL167_LOCUS44553</name>
    <name evidence="2" type="ORF">SMN809_LOCUS43145</name>
</gene>
<proteinExistence type="predicted"/>
<sequence length="48" mass="5041">MPLITTSQACMPGTFKNQSGIHDCTLCPSGTKNPGNFTTFCIPCSSDS</sequence>
<dbReference type="Pfam" id="PF07699">
    <property type="entry name" value="Ephrin_rec_like"/>
    <property type="match status" value="1"/>
</dbReference>
<accession>A0A8S3A6B9</accession>
<dbReference type="AlphaFoldDB" id="A0A8S3A6B9"/>
<protein>
    <recommendedName>
        <fullName evidence="1">Tyrosine-protein kinase ephrin type A/B receptor-like domain-containing protein</fullName>
    </recommendedName>
</protein>